<name>A0A8J2PN68_9HEXA</name>
<accession>A0A8J2PN68</accession>
<keyword evidence="1" id="KW-0812">Transmembrane</keyword>
<keyword evidence="1" id="KW-0472">Membrane</keyword>
<gene>
    <name evidence="2" type="ORF">AFUS01_LOCUS46409</name>
</gene>
<keyword evidence="3" id="KW-1185">Reference proteome</keyword>
<feature type="transmembrane region" description="Helical" evidence="1">
    <location>
        <begin position="38"/>
        <end position="63"/>
    </location>
</feature>
<evidence type="ECO:0000313" key="2">
    <source>
        <dbReference type="EMBL" id="CAG7837268.1"/>
    </source>
</evidence>
<dbReference type="Proteomes" id="UP000708208">
    <property type="component" value="Unassembled WGS sequence"/>
</dbReference>
<feature type="transmembrane region" description="Helical" evidence="1">
    <location>
        <begin position="69"/>
        <end position="94"/>
    </location>
</feature>
<keyword evidence="1" id="KW-1133">Transmembrane helix</keyword>
<protein>
    <submittedName>
        <fullName evidence="2">Uncharacterized protein</fullName>
    </submittedName>
</protein>
<comment type="caution">
    <text evidence="2">The sequence shown here is derived from an EMBL/GenBank/DDBJ whole genome shotgun (WGS) entry which is preliminary data.</text>
</comment>
<organism evidence="2 3">
    <name type="scientific">Allacma fusca</name>
    <dbReference type="NCBI Taxonomy" id="39272"/>
    <lineage>
        <taxon>Eukaryota</taxon>
        <taxon>Metazoa</taxon>
        <taxon>Ecdysozoa</taxon>
        <taxon>Arthropoda</taxon>
        <taxon>Hexapoda</taxon>
        <taxon>Collembola</taxon>
        <taxon>Symphypleona</taxon>
        <taxon>Sminthuridae</taxon>
        <taxon>Allacma</taxon>
    </lineage>
</organism>
<dbReference type="EMBL" id="CAJVCH010571349">
    <property type="protein sequence ID" value="CAG7837268.1"/>
    <property type="molecule type" value="Genomic_DNA"/>
</dbReference>
<evidence type="ECO:0000313" key="3">
    <source>
        <dbReference type="Proteomes" id="UP000708208"/>
    </source>
</evidence>
<proteinExistence type="predicted"/>
<dbReference type="AlphaFoldDB" id="A0A8J2PN68"/>
<reference evidence="2" key="1">
    <citation type="submission" date="2021-06" db="EMBL/GenBank/DDBJ databases">
        <authorList>
            <person name="Hodson N. C."/>
            <person name="Mongue J. A."/>
            <person name="Jaron S. K."/>
        </authorList>
    </citation>
    <scope>NUCLEOTIDE SEQUENCE</scope>
</reference>
<sequence length="153" mass="17050">MIFAPRQEVPEFQSDRHNFPTRYPIPHLRPANMLSMKLAFRILCIVSIVIAVSVILASLAYLIGVHRFFQANAVAGVGIVTSLAQIALAVLLLITSNDLDVPQYLAHTAVEQKTLNMDFKQGQVETLRVPQSVQDTRRRAPLVVINDMDGIYP</sequence>
<evidence type="ECO:0000256" key="1">
    <source>
        <dbReference type="SAM" id="Phobius"/>
    </source>
</evidence>